<name>A0A2V2V907_TRYCR</name>
<dbReference type="VEuPathDB" id="TriTrypDB:BCY84_10795"/>
<accession>A0A2V2V907</accession>
<dbReference type="VEuPathDB" id="TriTrypDB:TcCL_ESM02234"/>
<proteinExistence type="predicted"/>
<feature type="region of interest" description="Disordered" evidence="2">
    <location>
        <begin position="474"/>
        <end position="495"/>
    </location>
</feature>
<reference evidence="3 4" key="1">
    <citation type="journal article" date="2018" name="Microb. Genom.">
        <title>Expanding an expanded genome: long-read sequencing of Trypanosoma cruzi.</title>
        <authorList>
            <person name="Berna L."/>
            <person name="Rodriguez M."/>
            <person name="Chiribao M.L."/>
            <person name="Parodi-Talice A."/>
            <person name="Pita S."/>
            <person name="Rijo G."/>
            <person name="Alvarez-Valin F."/>
            <person name="Robello C."/>
        </authorList>
    </citation>
    <scope>NUCLEOTIDE SEQUENCE [LARGE SCALE GENOMIC DNA]</scope>
    <source>
        <strain evidence="3 4">Dm28c</strain>
    </source>
</reference>
<dbReference type="VEuPathDB" id="TriTrypDB:C3747_40g123"/>
<organism evidence="3 4">
    <name type="scientific">Trypanosoma cruzi</name>
    <dbReference type="NCBI Taxonomy" id="5693"/>
    <lineage>
        <taxon>Eukaryota</taxon>
        <taxon>Discoba</taxon>
        <taxon>Euglenozoa</taxon>
        <taxon>Kinetoplastea</taxon>
        <taxon>Metakinetoplastina</taxon>
        <taxon>Trypanosomatida</taxon>
        <taxon>Trypanosomatidae</taxon>
        <taxon>Trypanosoma</taxon>
        <taxon>Schizotrypanum</taxon>
    </lineage>
</organism>
<dbReference type="VEuPathDB" id="TriTrypDB:TCDM_03157"/>
<dbReference type="VEuPathDB" id="TriTrypDB:TCSYLVIO_004967"/>
<evidence type="ECO:0000313" key="4">
    <source>
        <dbReference type="Proteomes" id="UP000246121"/>
    </source>
</evidence>
<evidence type="ECO:0000313" key="3">
    <source>
        <dbReference type="EMBL" id="PWU90793.1"/>
    </source>
</evidence>
<dbReference type="Proteomes" id="UP000246121">
    <property type="component" value="Unassembled WGS sequence"/>
</dbReference>
<keyword evidence="1" id="KW-0175">Coiled coil</keyword>
<dbReference type="VEuPathDB" id="TriTrypDB:ECC02_001832"/>
<dbReference type="VEuPathDB" id="TriTrypDB:C4B63_48g96"/>
<evidence type="ECO:0000256" key="1">
    <source>
        <dbReference type="SAM" id="Coils"/>
    </source>
</evidence>
<dbReference type="VEuPathDB" id="TriTrypDB:Tc_MARK_3714"/>
<evidence type="ECO:0000256" key="2">
    <source>
        <dbReference type="SAM" id="MobiDB-lite"/>
    </source>
</evidence>
<dbReference type="VEuPathDB" id="TriTrypDB:TcBrA4_0016990"/>
<feature type="coiled-coil region" evidence="1">
    <location>
        <begin position="61"/>
        <end position="88"/>
    </location>
</feature>
<sequence>MEFILDAFDSSASTLKAYYEQLQQLGEEGEDCDVKIDALRALHDCFVSHTEKMSCELDVLQTDEEREADGIEEEVAELEAELLMLTQIAEGCDAGGHRLPFPACDSFQVYGAFATKLCDFVAKLTVLRDAMQGFLSHPHPLETESLFHITCCGVTSEKAWAEKENELHAAWDVLEAKAGAVAVKSPGSLIEAARGLLDEVVALGGRVVDRVADLRQLWGGREKVVKQLDGQQRRLVVWCRQQQVNLDALSDPDHIQEFCASLLEHYKVMSSNYRVLLESAEPFLDCEAVQEKLLEASESWVHLQVKALERLRHTLFEVHADTILEERVEEHVSFGLQVGPFLEELKNSLVATRNTNSVLHDRCEQLMEECQLLQEIMPKHDELCKCLLQFANRMRIMREAYACYRAAALSRVTYLASSSDILTEAARRKEDFESCVEEIQAWVDHKAKDDSWRDVREKVRGIKALLEREQQFLDQDRKETESEEGAKKREQTNVL</sequence>
<comment type="caution">
    <text evidence="3">The sequence shown here is derived from an EMBL/GenBank/DDBJ whole genome shotgun (WGS) entry which is preliminary data.</text>
</comment>
<dbReference type="AlphaFoldDB" id="A0A2V2V907"/>
<gene>
    <name evidence="3" type="ORF">C4B63_48g96</name>
</gene>
<dbReference type="VEuPathDB" id="TriTrypDB:TcCLB.507641.230"/>
<protein>
    <submittedName>
        <fullName evidence="3">Uncharacterized protein</fullName>
    </submittedName>
</protein>
<dbReference type="VEuPathDB" id="TriTrypDB:TcG_05106"/>
<dbReference type="EMBL" id="PRFA01000048">
    <property type="protein sequence ID" value="PWU90793.1"/>
    <property type="molecule type" value="Genomic_DNA"/>
</dbReference>